<dbReference type="AlphaFoldDB" id="A0A8D8JV13"/>
<proteinExistence type="predicted"/>
<sequence length="120" mass="14060">MLVKFGHFGMPFHDRTQIGILVRGVLQGRGSSLPVPSDFLQQHRMVLEVLLQLVVVHVIPQLQIVHQCQWPLLHRDLIQTTARFVQLRGRWDRSVRVVEEHPVRISVQLFVRPVLFRRYG</sequence>
<accession>A0A8D8JV13</accession>
<reference evidence="1" key="1">
    <citation type="submission" date="2021-05" db="EMBL/GenBank/DDBJ databases">
        <authorList>
            <person name="Alioto T."/>
            <person name="Alioto T."/>
            <person name="Gomez Garrido J."/>
        </authorList>
    </citation>
    <scope>NUCLEOTIDE SEQUENCE</scope>
</reference>
<evidence type="ECO:0000313" key="1">
    <source>
        <dbReference type="EMBL" id="CAG6577398.1"/>
    </source>
</evidence>
<protein>
    <submittedName>
        <fullName evidence="1">(northern house mosquito) hypothetical protein</fullName>
    </submittedName>
</protein>
<organism evidence="1">
    <name type="scientific">Culex pipiens</name>
    <name type="common">House mosquito</name>
    <dbReference type="NCBI Taxonomy" id="7175"/>
    <lineage>
        <taxon>Eukaryota</taxon>
        <taxon>Metazoa</taxon>
        <taxon>Ecdysozoa</taxon>
        <taxon>Arthropoda</taxon>
        <taxon>Hexapoda</taxon>
        <taxon>Insecta</taxon>
        <taxon>Pterygota</taxon>
        <taxon>Neoptera</taxon>
        <taxon>Endopterygota</taxon>
        <taxon>Diptera</taxon>
        <taxon>Nematocera</taxon>
        <taxon>Culicoidea</taxon>
        <taxon>Culicidae</taxon>
        <taxon>Culicinae</taxon>
        <taxon>Culicini</taxon>
        <taxon>Culex</taxon>
        <taxon>Culex</taxon>
    </lineage>
</organism>
<dbReference type="EMBL" id="HBUE01298056">
    <property type="protein sequence ID" value="CAG6577397.1"/>
    <property type="molecule type" value="Transcribed_RNA"/>
</dbReference>
<dbReference type="EMBL" id="HBUE01192132">
    <property type="protein sequence ID" value="CAG6525689.1"/>
    <property type="molecule type" value="Transcribed_RNA"/>
</dbReference>
<name>A0A8D8JV13_CULPI</name>
<dbReference type="EMBL" id="HBUE01192133">
    <property type="protein sequence ID" value="CAG6525690.1"/>
    <property type="molecule type" value="Transcribed_RNA"/>
</dbReference>
<dbReference type="EMBL" id="HBUE01298057">
    <property type="protein sequence ID" value="CAG6577398.1"/>
    <property type="molecule type" value="Transcribed_RNA"/>
</dbReference>